<proteinExistence type="predicted"/>
<organism evidence="1">
    <name type="scientific">Rhizophora mucronata</name>
    <name type="common">Asiatic mangrove</name>
    <dbReference type="NCBI Taxonomy" id="61149"/>
    <lineage>
        <taxon>Eukaryota</taxon>
        <taxon>Viridiplantae</taxon>
        <taxon>Streptophyta</taxon>
        <taxon>Embryophyta</taxon>
        <taxon>Tracheophyta</taxon>
        <taxon>Spermatophyta</taxon>
        <taxon>Magnoliopsida</taxon>
        <taxon>eudicotyledons</taxon>
        <taxon>Gunneridae</taxon>
        <taxon>Pentapetalae</taxon>
        <taxon>rosids</taxon>
        <taxon>fabids</taxon>
        <taxon>Malpighiales</taxon>
        <taxon>Rhizophoraceae</taxon>
        <taxon>Rhizophora</taxon>
    </lineage>
</organism>
<dbReference type="EMBL" id="GGEC01067709">
    <property type="protein sequence ID" value="MBX48193.1"/>
    <property type="molecule type" value="Transcribed_RNA"/>
</dbReference>
<reference evidence="1" key="1">
    <citation type="submission" date="2018-02" db="EMBL/GenBank/DDBJ databases">
        <title>Rhizophora mucronata_Transcriptome.</title>
        <authorList>
            <person name="Meera S.P."/>
            <person name="Sreeshan A."/>
            <person name="Augustine A."/>
        </authorList>
    </citation>
    <scope>NUCLEOTIDE SEQUENCE</scope>
    <source>
        <tissue evidence="1">Leaf</tissue>
    </source>
</reference>
<sequence length="16" mass="1939">MRNMHERHQNQGNICA</sequence>
<name>A0A2P2P0D9_RHIMU</name>
<accession>A0A2P2P0D9</accession>
<protein>
    <submittedName>
        <fullName evidence="1">Uncharacterized protein</fullName>
    </submittedName>
</protein>
<dbReference type="AlphaFoldDB" id="A0A2P2P0D9"/>
<evidence type="ECO:0000313" key="1">
    <source>
        <dbReference type="EMBL" id="MBX48193.1"/>
    </source>
</evidence>